<dbReference type="Pfam" id="PF13934">
    <property type="entry name" value="ELYS"/>
    <property type="match status" value="1"/>
</dbReference>
<feature type="compositionally biased region" description="Polar residues" evidence="3">
    <location>
        <begin position="618"/>
        <end position="628"/>
    </location>
</feature>
<feature type="domain" description="ELYS-like" evidence="4">
    <location>
        <begin position="46"/>
        <end position="257"/>
    </location>
</feature>
<keyword evidence="2" id="KW-0539">Nucleus</keyword>
<dbReference type="Proteomes" id="UP000054988">
    <property type="component" value="Unassembled WGS sequence"/>
</dbReference>
<dbReference type="InterPro" id="IPR025151">
    <property type="entry name" value="ELYS_dom"/>
</dbReference>
<dbReference type="eggNOG" id="ENOG502S4G4">
    <property type="taxonomic scope" value="Eukaryota"/>
</dbReference>
<dbReference type="AlphaFoldDB" id="A0A0W0FNC9"/>
<reference evidence="5 6" key="1">
    <citation type="submission" date="2015-12" db="EMBL/GenBank/DDBJ databases">
        <title>Draft genome sequence of Moniliophthora roreri, the causal agent of frosty pod rot of cacao.</title>
        <authorList>
            <person name="Aime M.C."/>
            <person name="Diaz-Valderrama J.R."/>
            <person name="Kijpornyongpan T."/>
            <person name="Phillips-Mora W."/>
        </authorList>
    </citation>
    <scope>NUCLEOTIDE SEQUENCE [LARGE SCALE GENOMIC DNA]</scope>
    <source>
        <strain evidence="5 6">MCA 2952</strain>
    </source>
</reference>
<evidence type="ECO:0000256" key="1">
    <source>
        <dbReference type="ARBA" id="ARBA00004123"/>
    </source>
</evidence>
<dbReference type="EMBL" id="LATX01001819">
    <property type="protein sequence ID" value="KTB37784.1"/>
    <property type="molecule type" value="Genomic_DNA"/>
</dbReference>
<feature type="compositionally biased region" description="Low complexity" evidence="3">
    <location>
        <begin position="457"/>
        <end position="474"/>
    </location>
</feature>
<feature type="compositionally biased region" description="Polar residues" evidence="3">
    <location>
        <begin position="437"/>
        <end position="447"/>
    </location>
</feature>
<feature type="compositionally biased region" description="Polar residues" evidence="3">
    <location>
        <begin position="690"/>
        <end position="724"/>
    </location>
</feature>
<feature type="compositionally biased region" description="Basic and acidic residues" evidence="3">
    <location>
        <begin position="594"/>
        <end position="605"/>
    </location>
</feature>
<comment type="subcellular location">
    <subcellularLocation>
        <location evidence="1">Nucleus</location>
    </subcellularLocation>
</comment>
<evidence type="ECO:0000256" key="2">
    <source>
        <dbReference type="ARBA" id="ARBA00023242"/>
    </source>
</evidence>
<organism evidence="5 6">
    <name type="scientific">Moniliophthora roreri</name>
    <name type="common">Frosty pod rot fungus</name>
    <name type="synonym">Monilia roreri</name>
    <dbReference type="NCBI Taxonomy" id="221103"/>
    <lineage>
        <taxon>Eukaryota</taxon>
        <taxon>Fungi</taxon>
        <taxon>Dikarya</taxon>
        <taxon>Basidiomycota</taxon>
        <taxon>Agaricomycotina</taxon>
        <taxon>Agaricomycetes</taxon>
        <taxon>Agaricomycetidae</taxon>
        <taxon>Agaricales</taxon>
        <taxon>Marasmiineae</taxon>
        <taxon>Marasmiaceae</taxon>
        <taxon>Moniliophthora</taxon>
    </lineage>
</organism>
<evidence type="ECO:0000313" key="6">
    <source>
        <dbReference type="Proteomes" id="UP000054988"/>
    </source>
</evidence>
<feature type="compositionally biased region" description="Acidic residues" evidence="3">
    <location>
        <begin position="661"/>
        <end position="670"/>
    </location>
</feature>
<feature type="region of interest" description="Disordered" evidence="3">
    <location>
        <begin position="393"/>
        <end position="829"/>
    </location>
</feature>
<evidence type="ECO:0000259" key="4">
    <source>
        <dbReference type="Pfam" id="PF13934"/>
    </source>
</evidence>
<name>A0A0W0FNC9_MONRR</name>
<feature type="compositionally biased region" description="Low complexity" evidence="3">
    <location>
        <begin position="487"/>
        <end position="533"/>
    </location>
</feature>
<feature type="compositionally biased region" description="Polar residues" evidence="3">
    <location>
        <begin position="637"/>
        <end position="656"/>
    </location>
</feature>
<accession>A0A0W0FNC9</accession>
<sequence>MDIDTDAPGPSSTDLISYFEVTPTLYPWRETVFQEIERRRALLGDTLLFDILLSFGSIKEPDGLYPPANAEVLQRLLDEISKSNTYDALKKDCLVYYLLKWHRDGREARFQRDRSIPPQFVALADAYWYLDSGSDVARAVSLLSDPRLNRDYASKILQAISLSKDPHPLIVKYIQTAKPLLAEPDDLDIYTLALAHSNFFEAWQFQRTFNQRDPTRARLLKKLFEWCVNPTPRPTALTQLLSLPLNHYEQEVLATYAATPPKDVSLPPNALYILQNLVCVRLIQIGQHAEAVKTHRRFIAASVSNTSLPTSFASATKGKTTSAQALLQEREEMIADVYNALPSVEKTILDAELERGGLGTVYQSLPVKITRPNGADKTGDISMSMSWEDIPRPSSAAATKVPDKALAPSSSTSGPALNFSLSGAPRFGGPIPKPSSVIPNSGASTPNPIEGLPPPSLSATALSLFGSSTSTSASNKRKSGGFSNPLSSTGLGKSFSSSTSTSRPPIIPTGTGNSTPLGPSTPTLTSTAPFTSSARRENAFFRPTPAQQQSVNGLAASTSRRVSDSGSQSQSPERPAPAAQEVLVGDDSMDVDDSQDRERKRRESDSGGLSFSVFGGNKTDTNATSASASVGRPVQSRKGTSASTNGNAISASTSKLPGSFTDEDEEEQGEDISMVQAAEVEQHTRRSSRQPKQTSSKGSRKSTATTSAITRSKTRQSMSASANLKRSVPGAMYDDDDDDDDGISRGSSAQSELRDEDEVPPLPAPSRRVGRKTRASAVSSIGTDEEDDGPKTRRRSSRLSTSNAPETKKASTRSSRASEAGTKGGRRKR</sequence>
<feature type="compositionally biased region" description="Polar residues" evidence="3">
    <location>
        <begin position="408"/>
        <end position="421"/>
    </location>
</feature>
<evidence type="ECO:0000313" key="5">
    <source>
        <dbReference type="EMBL" id="KTB37784.1"/>
    </source>
</evidence>
<evidence type="ECO:0000256" key="3">
    <source>
        <dbReference type="SAM" id="MobiDB-lite"/>
    </source>
</evidence>
<proteinExistence type="predicted"/>
<dbReference type="GO" id="GO:0005634">
    <property type="term" value="C:nucleus"/>
    <property type="evidence" value="ECO:0007669"/>
    <property type="project" value="UniProtKB-SubCell"/>
</dbReference>
<protein>
    <recommendedName>
        <fullName evidence="4">ELYS-like domain-containing protein</fullName>
    </recommendedName>
</protein>
<comment type="caution">
    <text evidence="5">The sequence shown here is derived from an EMBL/GenBank/DDBJ whole genome shotgun (WGS) entry which is preliminary data.</text>
</comment>
<gene>
    <name evidence="5" type="ORF">WG66_9645</name>
</gene>
<feature type="compositionally biased region" description="Polar residues" evidence="3">
    <location>
        <begin position="545"/>
        <end position="572"/>
    </location>
</feature>